<dbReference type="PANTHER" id="PTHR12544:SF29">
    <property type="entry name" value="GLUTAMINASE"/>
    <property type="match status" value="1"/>
</dbReference>
<evidence type="ECO:0000256" key="2">
    <source>
        <dbReference type="ARBA" id="ARBA00011881"/>
    </source>
</evidence>
<comment type="similarity">
    <text evidence="1 6">Belongs to the glutaminase family.</text>
</comment>
<dbReference type="EMBL" id="FRYK01000002">
    <property type="protein sequence ID" value="SHO73157.1"/>
    <property type="molecule type" value="Genomic_DNA"/>
</dbReference>
<sequence length="304" mass="33932">MAYQDILDGIYNEVIQIENTGKVADYIPELAKVDANKFGIALVDKHQNVFTKGDALEKFSIQSISKVITTSLIFSKIGNDLWERVGYEPSGNSFNSLVQLENENGIPRNPFINAGALVIADLMLDHFENPKKFLLDFVRDLTENPNINYNENVAQSEKAFGYRNAALVNFIKSFGNIKNEPEAVLDFYYHQCSIEMTCVDLAKCFQVFSNNGVIPKSDKKFLSTSKCKRMNALMQMCGFYDQAGEFTFKVGLPGKSGVGGGVVAVFPNHYTVAVWSPKLNKKGNSFYGLETLERLTTETSLSIF</sequence>
<feature type="binding site" evidence="6">
    <location>
        <position position="258"/>
    </location>
    <ligand>
        <name>substrate</name>
    </ligand>
</feature>
<organism evidence="7 8">
    <name type="scientific">Flavobacterium cucumis</name>
    <dbReference type="NCBI Taxonomy" id="416016"/>
    <lineage>
        <taxon>Bacteria</taxon>
        <taxon>Pseudomonadati</taxon>
        <taxon>Bacteroidota</taxon>
        <taxon>Flavobacteriia</taxon>
        <taxon>Flavobacteriales</taxon>
        <taxon>Flavobacteriaceae</taxon>
        <taxon>Flavobacterium</taxon>
    </lineage>
</organism>
<feature type="binding site" evidence="6">
    <location>
        <position position="63"/>
    </location>
    <ligand>
        <name>substrate</name>
    </ligand>
</feature>
<name>A0A1M7ZX16_9FLAO</name>
<keyword evidence="6" id="KW-0007">Acetylation</keyword>
<evidence type="ECO:0000256" key="1">
    <source>
        <dbReference type="ARBA" id="ARBA00011076"/>
    </source>
</evidence>
<dbReference type="InterPro" id="IPR012338">
    <property type="entry name" value="Beta-lactam/transpept-like"/>
</dbReference>
<dbReference type="OrthoDB" id="9788822at2"/>
<proteinExistence type="inferred from homology"/>
<comment type="catalytic activity">
    <reaction evidence="5 6">
        <text>L-glutamine + H2O = L-glutamate + NH4(+)</text>
        <dbReference type="Rhea" id="RHEA:15889"/>
        <dbReference type="ChEBI" id="CHEBI:15377"/>
        <dbReference type="ChEBI" id="CHEBI:28938"/>
        <dbReference type="ChEBI" id="CHEBI:29985"/>
        <dbReference type="ChEBI" id="CHEBI:58359"/>
        <dbReference type="EC" id="3.5.1.2"/>
    </reaction>
</comment>
<evidence type="ECO:0000313" key="8">
    <source>
        <dbReference type="Proteomes" id="UP000184611"/>
    </source>
</evidence>
<dbReference type="STRING" id="416016.SAMN05443547_1508"/>
<feature type="binding site" evidence="6">
    <location>
        <position position="240"/>
    </location>
    <ligand>
        <name>substrate</name>
    </ligand>
</feature>
<dbReference type="Pfam" id="PF04960">
    <property type="entry name" value="Glutaminase"/>
    <property type="match status" value="1"/>
</dbReference>
<protein>
    <recommendedName>
        <fullName evidence="3 6">Glutaminase</fullName>
        <ecNumber evidence="3 6">3.5.1.2</ecNumber>
    </recommendedName>
</protein>
<dbReference type="GO" id="GO:0004359">
    <property type="term" value="F:glutaminase activity"/>
    <property type="evidence" value="ECO:0007669"/>
    <property type="project" value="UniProtKB-UniRule"/>
</dbReference>
<dbReference type="NCBIfam" id="NF002133">
    <property type="entry name" value="PRK00971.1-2"/>
    <property type="match status" value="1"/>
</dbReference>
<accession>A0A1M7ZX16</accession>
<feature type="binding site" evidence="6">
    <location>
        <position position="113"/>
    </location>
    <ligand>
        <name>substrate</name>
    </ligand>
</feature>
<dbReference type="PANTHER" id="PTHR12544">
    <property type="entry name" value="GLUTAMINASE"/>
    <property type="match status" value="1"/>
</dbReference>
<dbReference type="InterPro" id="IPR015868">
    <property type="entry name" value="Glutaminase"/>
</dbReference>
<dbReference type="AlphaFoldDB" id="A0A1M7ZX16"/>
<dbReference type="HAMAP" id="MF_00313">
    <property type="entry name" value="Glutaminase"/>
    <property type="match status" value="1"/>
</dbReference>
<dbReference type="GO" id="GO:0006537">
    <property type="term" value="P:glutamate biosynthetic process"/>
    <property type="evidence" value="ECO:0007669"/>
    <property type="project" value="TreeGrafter"/>
</dbReference>
<dbReference type="FunFam" id="3.40.710.10:FF:000005">
    <property type="entry name" value="Glutaminase"/>
    <property type="match status" value="1"/>
</dbReference>
<feature type="binding site" evidence="6">
    <location>
        <position position="157"/>
    </location>
    <ligand>
        <name>substrate</name>
    </ligand>
</feature>
<dbReference type="NCBIfam" id="NF002132">
    <property type="entry name" value="PRK00971.1-1"/>
    <property type="match status" value="1"/>
</dbReference>
<evidence type="ECO:0000256" key="3">
    <source>
        <dbReference type="ARBA" id="ARBA00012918"/>
    </source>
</evidence>
<evidence type="ECO:0000313" key="7">
    <source>
        <dbReference type="EMBL" id="SHO73157.1"/>
    </source>
</evidence>
<dbReference type="GO" id="GO:0006543">
    <property type="term" value="P:L-glutamine catabolic process"/>
    <property type="evidence" value="ECO:0007669"/>
    <property type="project" value="TreeGrafter"/>
</dbReference>
<dbReference type="Proteomes" id="UP000184611">
    <property type="component" value="Unassembled WGS sequence"/>
</dbReference>
<keyword evidence="8" id="KW-1185">Reference proteome</keyword>
<keyword evidence="4 6" id="KW-0378">Hydrolase</keyword>
<dbReference type="EC" id="3.5.1.2" evidence="3 6"/>
<gene>
    <name evidence="6" type="primary">glsA</name>
    <name evidence="7" type="ORF">SAMN05443547_1508</name>
</gene>
<comment type="subunit">
    <text evidence="2 6">Homotetramer.</text>
</comment>
<evidence type="ECO:0000256" key="6">
    <source>
        <dbReference type="HAMAP-Rule" id="MF_00313"/>
    </source>
</evidence>
<dbReference type="Gene3D" id="3.40.710.10">
    <property type="entry name" value="DD-peptidase/beta-lactamase superfamily"/>
    <property type="match status" value="1"/>
</dbReference>
<dbReference type="SUPFAM" id="SSF56601">
    <property type="entry name" value="beta-lactamase/transpeptidase-like"/>
    <property type="match status" value="1"/>
</dbReference>
<evidence type="ECO:0000256" key="4">
    <source>
        <dbReference type="ARBA" id="ARBA00022801"/>
    </source>
</evidence>
<evidence type="ECO:0000256" key="5">
    <source>
        <dbReference type="ARBA" id="ARBA00049534"/>
    </source>
</evidence>
<dbReference type="NCBIfam" id="TIGR03814">
    <property type="entry name" value="Gln_ase"/>
    <property type="match status" value="1"/>
</dbReference>
<dbReference type="RefSeq" id="WP_073583014.1">
    <property type="nucleotide sequence ID" value="NZ_CBCSEA010000006.1"/>
</dbReference>
<reference evidence="8" key="1">
    <citation type="submission" date="2016-12" db="EMBL/GenBank/DDBJ databases">
        <authorList>
            <person name="Varghese N."/>
            <person name="Submissions S."/>
        </authorList>
    </citation>
    <scope>NUCLEOTIDE SEQUENCE [LARGE SCALE GENOMIC DNA]</scope>
    <source>
        <strain evidence="8">DSM 18830</strain>
    </source>
</reference>
<feature type="binding site" evidence="6">
    <location>
        <position position="164"/>
    </location>
    <ligand>
        <name>substrate</name>
    </ligand>
</feature>
<feature type="binding site" evidence="6">
    <location>
        <position position="188"/>
    </location>
    <ligand>
        <name>substrate</name>
    </ligand>
</feature>